<dbReference type="OrthoDB" id="5428495at2759"/>
<feature type="transmembrane region" description="Helical" evidence="9">
    <location>
        <begin position="415"/>
        <end position="437"/>
    </location>
</feature>
<dbReference type="Gene3D" id="1.10.4160.10">
    <property type="entry name" value="Hydantoin permease"/>
    <property type="match status" value="1"/>
</dbReference>
<evidence type="ECO:0000256" key="3">
    <source>
        <dbReference type="ARBA" id="ARBA00022448"/>
    </source>
</evidence>
<dbReference type="EMBL" id="KN847493">
    <property type="protein sequence ID" value="KIW19392.1"/>
    <property type="molecule type" value="Genomic_DNA"/>
</dbReference>
<evidence type="ECO:0000313" key="11">
    <source>
        <dbReference type="Proteomes" id="UP000053328"/>
    </source>
</evidence>
<keyword evidence="3 7" id="KW-0813">Transport</keyword>
<gene>
    <name evidence="10" type="ORF">PV08_03687</name>
</gene>
<protein>
    <recommendedName>
        <fullName evidence="12">NCS1 nucleoside transporter</fullName>
    </recommendedName>
</protein>
<dbReference type="PIRSF" id="PIRSF002744">
    <property type="entry name" value="Pur-cyt_permease"/>
    <property type="match status" value="1"/>
</dbReference>
<feature type="transmembrane region" description="Helical" evidence="9">
    <location>
        <begin position="294"/>
        <end position="319"/>
    </location>
</feature>
<dbReference type="Pfam" id="PF02133">
    <property type="entry name" value="Transp_cyt_pur"/>
    <property type="match status" value="1"/>
</dbReference>
<evidence type="ECO:0000256" key="8">
    <source>
        <dbReference type="SAM" id="MobiDB-lite"/>
    </source>
</evidence>
<keyword evidence="4 9" id="KW-0812">Transmembrane</keyword>
<comment type="subcellular location">
    <subcellularLocation>
        <location evidence="1">Membrane</location>
        <topology evidence="1">Multi-pass membrane protein</topology>
    </subcellularLocation>
</comment>
<feature type="transmembrane region" description="Helical" evidence="9">
    <location>
        <begin position="347"/>
        <end position="369"/>
    </location>
</feature>
<feature type="transmembrane region" description="Helical" evidence="9">
    <location>
        <begin position="162"/>
        <end position="182"/>
    </location>
</feature>
<feature type="transmembrane region" description="Helical" evidence="9">
    <location>
        <begin position="116"/>
        <end position="141"/>
    </location>
</feature>
<evidence type="ECO:0008006" key="12">
    <source>
        <dbReference type="Google" id="ProtNLM"/>
    </source>
</evidence>
<comment type="similarity">
    <text evidence="2 7">Belongs to the purine-cytosine permease (2.A.39) family.</text>
</comment>
<evidence type="ECO:0000256" key="7">
    <source>
        <dbReference type="PIRNR" id="PIRNR002744"/>
    </source>
</evidence>
<evidence type="ECO:0000313" key="10">
    <source>
        <dbReference type="EMBL" id="KIW19392.1"/>
    </source>
</evidence>
<sequence length="521" mass="56229">MKESEVKVGATATDPPPSLENGVVDENTTRLGHGEVDVIKIQEGNAVLRKLREAELWLDRKLKIEGMGAERIPDSERHPPHVLNMVIFWFSLLMSPGYITLGMLGPTFGLSVNKSIGLTVIGAATGSIVPAFTATLCPALGLRQIAASRFAFGILGSKLCGLLNIAVNVGFGTINCIVAGQLLAAVSDNSITDVAGIIIVVAVSYAVSFFGFRIIHWYESVAWILIFVLLLCDYGLSARYYDPHPGRSQLSGLDETGSALSYFAIIFGGAAAWCSMSGDYYIHYPTDTNKWMLFSLTWTGLAVPTIFVTVLGNLLGGIITSHEDMGNVYDTGGFGALIVATLRPSGFAKFVGVMYTLSFIGNEVAILYSSSLSIQLWGRHFLAVPRIIWNTLLAAISLGLAWGGRHVLHSIISNSLSLIGYWTICFGVILAIEVFYFRPKIGYDVEGWQDKDRMPVGLAGISTLLAGIGIAFVGMAQTWYIGPAAKPIGAYGGDVGNYFVLVIVTMLYPVLRSLELKKFGR</sequence>
<organism evidence="10 11">
    <name type="scientific">Exophiala spinifera</name>
    <dbReference type="NCBI Taxonomy" id="91928"/>
    <lineage>
        <taxon>Eukaryota</taxon>
        <taxon>Fungi</taxon>
        <taxon>Dikarya</taxon>
        <taxon>Ascomycota</taxon>
        <taxon>Pezizomycotina</taxon>
        <taxon>Eurotiomycetes</taxon>
        <taxon>Chaetothyriomycetidae</taxon>
        <taxon>Chaetothyriales</taxon>
        <taxon>Herpotrichiellaceae</taxon>
        <taxon>Exophiala</taxon>
    </lineage>
</organism>
<feature type="transmembrane region" description="Helical" evidence="9">
    <location>
        <begin position="222"/>
        <end position="241"/>
    </location>
</feature>
<dbReference type="PANTHER" id="PTHR31806">
    <property type="entry name" value="PURINE-CYTOSINE PERMEASE FCY2-RELATED"/>
    <property type="match status" value="1"/>
</dbReference>
<evidence type="ECO:0000256" key="2">
    <source>
        <dbReference type="ARBA" id="ARBA00008974"/>
    </source>
</evidence>
<feature type="region of interest" description="Disordered" evidence="8">
    <location>
        <begin position="1"/>
        <end position="23"/>
    </location>
</feature>
<name>A0A0D2A3C1_9EURO</name>
<dbReference type="GO" id="GO:0022857">
    <property type="term" value="F:transmembrane transporter activity"/>
    <property type="evidence" value="ECO:0007669"/>
    <property type="project" value="InterPro"/>
</dbReference>
<evidence type="ECO:0000256" key="4">
    <source>
        <dbReference type="ARBA" id="ARBA00022692"/>
    </source>
</evidence>
<dbReference type="AlphaFoldDB" id="A0A0D2A3C1"/>
<dbReference type="HOGENOM" id="CLU_026016_2_1_1"/>
<dbReference type="GO" id="GO:0005886">
    <property type="term" value="C:plasma membrane"/>
    <property type="evidence" value="ECO:0007669"/>
    <property type="project" value="TreeGrafter"/>
</dbReference>
<feature type="transmembrane region" description="Helical" evidence="9">
    <location>
        <begin position="82"/>
        <end position="104"/>
    </location>
</feature>
<feature type="transmembrane region" description="Helical" evidence="9">
    <location>
        <begin position="488"/>
        <end position="511"/>
    </location>
</feature>
<accession>A0A0D2A3C1</accession>
<dbReference type="RefSeq" id="XP_016239608.1">
    <property type="nucleotide sequence ID" value="XM_016378038.1"/>
</dbReference>
<keyword evidence="11" id="KW-1185">Reference proteome</keyword>
<evidence type="ECO:0000256" key="1">
    <source>
        <dbReference type="ARBA" id="ARBA00004141"/>
    </source>
</evidence>
<dbReference type="VEuPathDB" id="FungiDB:PV08_03687"/>
<dbReference type="GO" id="GO:0000329">
    <property type="term" value="C:fungal-type vacuole membrane"/>
    <property type="evidence" value="ECO:0007669"/>
    <property type="project" value="TreeGrafter"/>
</dbReference>
<evidence type="ECO:0000256" key="5">
    <source>
        <dbReference type="ARBA" id="ARBA00022989"/>
    </source>
</evidence>
<dbReference type="GeneID" id="27330770"/>
<feature type="transmembrane region" description="Helical" evidence="9">
    <location>
        <begin position="261"/>
        <end position="282"/>
    </location>
</feature>
<proteinExistence type="inferred from homology"/>
<feature type="transmembrane region" description="Helical" evidence="9">
    <location>
        <begin position="194"/>
        <end position="215"/>
    </location>
</feature>
<evidence type="ECO:0000256" key="6">
    <source>
        <dbReference type="ARBA" id="ARBA00023136"/>
    </source>
</evidence>
<keyword evidence="5 9" id="KW-1133">Transmembrane helix</keyword>
<keyword evidence="6 7" id="KW-0472">Membrane</keyword>
<evidence type="ECO:0000256" key="9">
    <source>
        <dbReference type="SAM" id="Phobius"/>
    </source>
</evidence>
<feature type="transmembrane region" description="Helical" evidence="9">
    <location>
        <begin position="458"/>
        <end position="482"/>
    </location>
</feature>
<dbReference type="InterPro" id="IPR026030">
    <property type="entry name" value="Pur-cyt_permease_Fcy2/21/22"/>
</dbReference>
<dbReference type="InterPro" id="IPR001248">
    <property type="entry name" value="Pur-cyt_permease"/>
</dbReference>
<reference evidence="10 11" key="1">
    <citation type="submission" date="2015-01" db="EMBL/GenBank/DDBJ databases">
        <title>The Genome Sequence of Exophiala spinifera CBS89968.</title>
        <authorList>
            <consortium name="The Broad Institute Genomics Platform"/>
            <person name="Cuomo C."/>
            <person name="de Hoog S."/>
            <person name="Gorbushina A."/>
            <person name="Stielow B."/>
            <person name="Teixiera M."/>
            <person name="Abouelleil A."/>
            <person name="Chapman S.B."/>
            <person name="Priest M."/>
            <person name="Young S.K."/>
            <person name="Wortman J."/>
            <person name="Nusbaum C."/>
            <person name="Birren B."/>
        </authorList>
    </citation>
    <scope>NUCLEOTIDE SEQUENCE [LARGE SCALE GENOMIC DNA]</scope>
    <source>
        <strain evidence="10 11">CBS 89968</strain>
    </source>
</reference>
<dbReference type="PANTHER" id="PTHR31806:SF7">
    <property type="entry name" value="TRANSPORTER, PUTATIVE (AFU_ORTHOLOGUE AFUA_2G04690)-RELATED"/>
    <property type="match status" value="1"/>
</dbReference>
<dbReference type="STRING" id="91928.A0A0D2A3C1"/>
<dbReference type="Proteomes" id="UP000053328">
    <property type="component" value="Unassembled WGS sequence"/>
</dbReference>
<feature type="transmembrane region" description="Helical" evidence="9">
    <location>
        <begin position="381"/>
        <end position="403"/>
    </location>
</feature>